<dbReference type="AlphaFoldDB" id="W4V2J8"/>
<organism evidence="2 3">
    <name type="scientific">Acetivibrio straminisolvens JCM 21531</name>
    <dbReference type="NCBI Taxonomy" id="1294263"/>
    <lineage>
        <taxon>Bacteria</taxon>
        <taxon>Bacillati</taxon>
        <taxon>Bacillota</taxon>
        <taxon>Clostridia</taxon>
        <taxon>Eubacteriales</taxon>
        <taxon>Oscillospiraceae</taxon>
        <taxon>Acetivibrio</taxon>
    </lineage>
</organism>
<dbReference type="STRING" id="1294263.JCM21531_729"/>
<reference evidence="2" key="1">
    <citation type="journal article" date="2014" name="Genome Announc.">
        <title>Draft Genome Sequence of Clostridium straminisolvens Strain JCM 21531T, Isolated from a Cellulose-Degrading Bacterial Community.</title>
        <authorList>
            <person name="Yuki M."/>
            <person name="Oshima K."/>
            <person name="Suda W."/>
            <person name="Sakamoto M."/>
            <person name="Kitamura K."/>
            <person name="Iida T."/>
            <person name="Hattori M."/>
            <person name="Ohkuma M."/>
        </authorList>
    </citation>
    <scope>NUCLEOTIDE SEQUENCE [LARGE SCALE GENOMIC DNA]</scope>
    <source>
        <strain evidence="2">JCM 21531</strain>
    </source>
</reference>
<sequence>MAIGGEGGGLSDITSGTGADINTDDEVPLNHLLLVSRDDGRGLRVTSEKAWVLVKGPYTIE</sequence>
<gene>
    <name evidence="2" type="ORF">JCM21531_729</name>
</gene>
<proteinExistence type="predicted"/>
<evidence type="ECO:0000313" key="3">
    <source>
        <dbReference type="Proteomes" id="UP000019109"/>
    </source>
</evidence>
<accession>W4V2J8</accession>
<keyword evidence="3" id="KW-1185">Reference proteome</keyword>
<feature type="region of interest" description="Disordered" evidence="1">
    <location>
        <begin position="1"/>
        <end position="21"/>
    </location>
</feature>
<comment type="caution">
    <text evidence="2">The sequence shown here is derived from an EMBL/GenBank/DDBJ whole genome shotgun (WGS) entry which is preliminary data.</text>
</comment>
<dbReference type="EMBL" id="BAVR01000006">
    <property type="protein sequence ID" value="GAE87367.1"/>
    <property type="molecule type" value="Genomic_DNA"/>
</dbReference>
<dbReference type="RefSeq" id="WP_243467120.1">
    <property type="nucleotide sequence ID" value="NZ_BAVR01000006.1"/>
</dbReference>
<name>W4V2J8_9FIRM</name>
<evidence type="ECO:0000313" key="2">
    <source>
        <dbReference type="EMBL" id="GAE87367.1"/>
    </source>
</evidence>
<evidence type="ECO:0000256" key="1">
    <source>
        <dbReference type="SAM" id="MobiDB-lite"/>
    </source>
</evidence>
<protein>
    <submittedName>
        <fullName evidence="2">Uncharacterized protein</fullName>
    </submittedName>
</protein>
<feature type="compositionally biased region" description="Gly residues" evidence="1">
    <location>
        <begin position="1"/>
        <end position="10"/>
    </location>
</feature>
<dbReference type="Proteomes" id="UP000019109">
    <property type="component" value="Unassembled WGS sequence"/>
</dbReference>